<keyword evidence="2" id="KW-0732">Signal</keyword>
<reference evidence="4 5" key="1">
    <citation type="submission" date="2024-04" db="EMBL/GenBank/DDBJ databases">
        <title>New Clade of Flavobacterium.</title>
        <authorList>
            <person name="Matos L."/>
            <person name="Proenca D.N."/>
            <person name="Fransisco R.M."/>
            <person name="Chung A.P."/>
            <person name="Maccario L."/>
            <person name="Sorensen S.J."/>
            <person name="Morais P.V."/>
        </authorList>
    </citation>
    <scope>NUCLEOTIDE SEQUENCE [LARGE SCALE GENOMIC DNA]</scope>
    <source>
        <strain evidence="4 5">FBOR7N2.3</strain>
    </source>
</reference>
<evidence type="ECO:0000259" key="3">
    <source>
        <dbReference type="Pfam" id="PF13559"/>
    </source>
</evidence>
<name>A0ABV4TFG3_9FLAO</name>
<dbReference type="InterPro" id="IPR025403">
    <property type="entry name" value="TgpA-like_C"/>
</dbReference>
<keyword evidence="1" id="KW-0472">Membrane</keyword>
<keyword evidence="5" id="KW-1185">Reference proteome</keyword>
<feature type="transmembrane region" description="Helical" evidence="1">
    <location>
        <begin position="98"/>
        <end position="118"/>
    </location>
</feature>
<evidence type="ECO:0000313" key="4">
    <source>
        <dbReference type="EMBL" id="MFA9192865.1"/>
    </source>
</evidence>
<evidence type="ECO:0000256" key="2">
    <source>
        <dbReference type="SAM" id="SignalP"/>
    </source>
</evidence>
<feature type="signal peptide" evidence="2">
    <location>
        <begin position="1"/>
        <end position="19"/>
    </location>
</feature>
<dbReference type="RefSeq" id="WP_373389943.1">
    <property type="nucleotide sequence ID" value="NZ_JBCFQJ010000001.1"/>
</dbReference>
<organism evidence="4 5">
    <name type="scientific">Flavobacterium magnesitis</name>
    <dbReference type="NCBI Taxonomy" id="3138077"/>
    <lineage>
        <taxon>Bacteria</taxon>
        <taxon>Pseudomonadati</taxon>
        <taxon>Bacteroidota</taxon>
        <taxon>Flavobacteriia</taxon>
        <taxon>Flavobacteriales</taxon>
        <taxon>Flavobacteriaceae</taxon>
        <taxon>Flavobacterium</taxon>
    </lineage>
</organism>
<feature type="chain" id="PRO_5046515310" evidence="2">
    <location>
        <begin position="20"/>
        <end position="251"/>
    </location>
</feature>
<dbReference type="EMBL" id="JBCFQK010000001">
    <property type="protein sequence ID" value="MFA9192865.1"/>
    <property type="molecule type" value="Genomic_DNA"/>
</dbReference>
<sequence>MNKYLIIIFFLLFLNLSQAQDSLAVAQDTVATKWNQKDILVDSSAIEKRAFAKNYQQKYKDSDFVYERQAAEINAWERFKQWLITQILNLFRLGDPKTAITILKVLAGIVILVVIYLITKALINKEGQWIFGANSNKKKINYNDIEKNIHLVDFEKLIQESLKEDRKRLCIRYYYLWLLKVMAENRLIEWHVDKTNSDYLYELQSKPLKEEFTYLSYLYNYIWYGEFDMDEKSFQNAQNRFKNALKSFGNE</sequence>
<evidence type="ECO:0000256" key="1">
    <source>
        <dbReference type="SAM" id="Phobius"/>
    </source>
</evidence>
<dbReference type="Pfam" id="PF13559">
    <property type="entry name" value="DUF4129"/>
    <property type="match status" value="1"/>
</dbReference>
<comment type="caution">
    <text evidence="4">The sequence shown here is derived from an EMBL/GenBank/DDBJ whole genome shotgun (WGS) entry which is preliminary data.</text>
</comment>
<protein>
    <submittedName>
        <fullName evidence="4">DUF4129 domain-containing protein</fullName>
    </submittedName>
</protein>
<evidence type="ECO:0000313" key="5">
    <source>
        <dbReference type="Proteomes" id="UP001574170"/>
    </source>
</evidence>
<gene>
    <name evidence="4" type="ORF">AAGV33_00495</name>
</gene>
<feature type="domain" description="Protein-glutamine gamma-glutamyltransferase-like C-terminal" evidence="3">
    <location>
        <begin position="175"/>
        <end position="240"/>
    </location>
</feature>
<proteinExistence type="predicted"/>
<dbReference type="Proteomes" id="UP001574170">
    <property type="component" value="Unassembled WGS sequence"/>
</dbReference>
<accession>A0ABV4TFG3</accession>
<keyword evidence="1" id="KW-1133">Transmembrane helix</keyword>
<keyword evidence="1" id="KW-0812">Transmembrane</keyword>